<evidence type="ECO:0000256" key="9">
    <source>
        <dbReference type="SAM" id="MobiDB-lite"/>
    </source>
</evidence>
<accession>A0A5Q2QGF4</accession>
<keyword evidence="13" id="KW-0548">Nucleotidyltransferase</keyword>
<reference evidence="13 14" key="1">
    <citation type="submission" date="2019-11" db="EMBL/GenBank/DDBJ databases">
        <authorList>
            <person name="Khan S.A."/>
            <person name="Jeon C.O."/>
            <person name="Chun B.H."/>
        </authorList>
    </citation>
    <scope>NUCLEOTIDE SEQUENCE [LARGE SCALE GENOMIC DNA]</scope>
    <source>
        <strain evidence="13 14">IMCC 1097</strain>
    </source>
</reference>
<dbReference type="Gene3D" id="1.10.3090.10">
    <property type="entry name" value="cca-adding enzyme, domain 2"/>
    <property type="match status" value="1"/>
</dbReference>
<dbReference type="AlphaFoldDB" id="A0A5Q2QGF4"/>
<dbReference type="RefSeq" id="WP_153714570.1">
    <property type="nucleotide sequence ID" value="NZ_OZ244735.1"/>
</dbReference>
<feature type="active site" evidence="7">
    <location>
        <position position="134"/>
    </location>
</feature>
<evidence type="ECO:0000256" key="4">
    <source>
        <dbReference type="ARBA" id="ARBA00022840"/>
    </source>
</evidence>
<evidence type="ECO:0000313" key="14">
    <source>
        <dbReference type="Proteomes" id="UP000388235"/>
    </source>
</evidence>
<dbReference type="InterPro" id="IPR010206">
    <property type="entry name" value="PolA_pol_I"/>
</dbReference>
<sequence length="424" mass="48778">MSATVIPPSVHGIEEHRLNSGAISIMEQLNTAGYDAYLVGGGVRDFLLGKIPKDFDIATNATPEQVTDIFRRARIVGRRFQIVHVRVGPEVFEVTTFRAGHEGHKGSDAIQNEAGMLTRDNIWGSVEEDAKRRDFTLNALYYNHKDRSVYDFVGAWEDVKAKRLRIIGDPETRYREDPVRMLRAIRFMGKLPLTIDEKTELPIIDHGHLLSEVSSSRLFDEVLKLLQAGHGADTFELLWEFGLFQTMFPEASAILEAQQDSTYWDLIEQALENTDARIQSGRTVNPAFLYACLLWPAAHQRFKQYLQSGMEPTEAMAKAGAITVDANATTVAIPRRFAQVTREIWEMQLRLPNTQTRRALSLLRNPRFRAAYDFLLLREQSQEIDPGLGRWWTDFQVENPDVKPEREIHTREERPRKRRRQYRK</sequence>
<dbReference type="HAMAP" id="MF_00957">
    <property type="entry name" value="PolyA_pol"/>
    <property type="match status" value="1"/>
</dbReference>
<dbReference type="SUPFAM" id="SSF81891">
    <property type="entry name" value="Poly A polymerase C-terminal region-like"/>
    <property type="match status" value="1"/>
</dbReference>
<evidence type="ECO:0000256" key="7">
    <source>
        <dbReference type="HAMAP-Rule" id="MF_00957"/>
    </source>
</evidence>
<evidence type="ECO:0000256" key="2">
    <source>
        <dbReference type="ARBA" id="ARBA00022679"/>
    </source>
</evidence>
<dbReference type="OrthoDB" id="9805698at2"/>
<dbReference type="InterPro" id="IPR032828">
    <property type="entry name" value="PolyA_RNA-bd"/>
</dbReference>
<feature type="active site" evidence="7">
    <location>
        <position position="54"/>
    </location>
</feature>
<keyword evidence="4 7" id="KW-0067">ATP-binding</keyword>
<evidence type="ECO:0000259" key="10">
    <source>
        <dbReference type="Pfam" id="PF01743"/>
    </source>
</evidence>
<evidence type="ECO:0000256" key="6">
    <source>
        <dbReference type="ARBA" id="ARBA00023163"/>
    </source>
</evidence>
<feature type="domain" description="Polymerase A arginine-rich C-terminal" evidence="11">
    <location>
        <begin position="308"/>
        <end position="423"/>
    </location>
</feature>
<dbReference type="InterPro" id="IPR002646">
    <property type="entry name" value="PolA_pol_head_dom"/>
</dbReference>
<dbReference type="PANTHER" id="PTHR43051:SF1">
    <property type="entry name" value="POLYNUCLEOTIDE ADENYLYLTRANSFERASE FAMILY PROTEIN"/>
    <property type="match status" value="1"/>
</dbReference>
<name>A0A5Q2QGF4_9GAMM</name>
<proteinExistence type="inferred from homology"/>
<evidence type="ECO:0000256" key="8">
    <source>
        <dbReference type="RuleBase" id="RU003953"/>
    </source>
</evidence>
<dbReference type="InterPro" id="IPR052191">
    <property type="entry name" value="tRNA_ntf/polyA_polymerase_I"/>
</dbReference>
<dbReference type="CDD" id="cd05398">
    <property type="entry name" value="NT_ClassII-CCAase"/>
    <property type="match status" value="1"/>
</dbReference>
<dbReference type="NCBIfam" id="TIGR01942">
    <property type="entry name" value="pcnB"/>
    <property type="match status" value="1"/>
</dbReference>
<dbReference type="GO" id="GO:0006397">
    <property type="term" value="P:mRNA processing"/>
    <property type="evidence" value="ECO:0007669"/>
    <property type="project" value="UniProtKB-KW"/>
</dbReference>
<dbReference type="GO" id="GO:0005524">
    <property type="term" value="F:ATP binding"/>
    <property type="evidence" value="ECO:0007669"/>
    <property type="project" value="UniProtKB-UniRule"/>
</dbReference>
<keyword evidence="6 7" id="KW-0804">Transcription</keyword>
<feature type="domain" description="tRNA nucleotidyltransferase/poly(A) polymerase RNA and SrmB- binding" evidence="12">
    <location>
        <begin position="193"/>
        <end position="253"/>
    </location>
</feature>
<organism evidence="13 14">
    <name type="scientific">Litorivicinus lipolyticus</name>
    <dbReference type="NCBI Taxonomy" id="418701"/>
    <lineage>
        <taxon>Bacteria</taxon>
        <taxon>Pseudomonadati</taxon>
        <taxon>Pseudomonadota</taxon>
        <taxon>Gammaproteobacteria</taxon>
        <taxon>Oceanospirillales</taxon>
        <taxon>Litorivicinaceae</taxon>
        <taxon>Litorivicinus</taxon>
    </lineage>
</organism>
<dbReference type="Proteomes" id="UP000388235">
    <property type="component" value="Chromosome"/>
</dbReference>
<keyword evidence="3 7" id="KW-0547">Nucleotide-binding</keyword>
<keyword evidence="2 7" id="KW-0808">Transferase</keyword>
<evidence type="ECO:0000256" key="1">
    <source>
        <dbReference type="ARBA" id="ARBA00022664"/>
    </source>
</evidence>
<comment type="function">
    <text evidence="7">Adds poly(A) tail to the 3' end of many RNAs, which usually targets these RNAs for decay. Plays a significant role in the global control of gene expression, through influencing the rate of transcript degradation, and in the general RNA quality control.</text>
</comment>
<dbReference type="Pfam" id="PF12626">
    <property type="entry name" value="PolyA_pol_arg_C"/>
    <property type="match status" value="1"/>
</dbReference>
<dbReference type="SUPFAM" id="SSF81301">
    <property type="entry name" value="Nucleotidyltransferase"/>
    <property type="match status" value="1"/>
</dbReference>
<dbReference type="GO" id="GO:0043633">
    <property type="term" value="P:polyadenylation-dependent RNA catabolic process"/>
    <property type="evidence" value="ECO:0007669"/>
    <property type="project" value="InterPro"/>
</dbReference>
<protein>
    <recommendedName>
        <fullName evidence="7">Poly(A) polymerase I</fullName>
        <shortName evidence="7">PAP I</shortName>
        <ecNumber evidence="7">2.7.7.19</ecNumber>
    </recommendedName>
</protein>
<dbReference type="InterPro" id="IPR025866">
    <property type="entry name" value="PolyA_pol_arg_C_dom"/>
</dbReference>
<dbReference type="Gene3D" id="3.30.460.10">
    <property type="entry name" value="Beta Polymerase, domain 2"/>
    <property type="match status" value="1"/>
</dbReference>
<feature type="domain" description="Poly A polymerase head" evidence="10">
    <location>
        <begin position="36"/>
        <end position="165"/>
    </location>
</feature>
<dbReference type="KEGG" id="llp:GH975_11030"/>
<feature type="compositionally biased region" description="Basic and acidic residues" evidence="9">
    <location>
        <begin position="403"/>
        <end position="415"/>
    </location>
</feature>
<dbReference type="Pfam" id="PF12627">
    <property type="entry name" value="PolyA_pol_RNAbd"/>
    <property type="match status" value="1"/>
</dbReference>
<dbReference type="Pfam" id="PF01743">
    <property type="entry name" value="PolyA_pol"/>
    <property type="match status" value="1"/>
</dbReference>
<feature type="active site" evidence="7">
    <location>
        <position position="56"/>
    </location>
</feature>
<dbReference type="GO" id="GO:1990817">
    <property type="term" value="F:poly(A) RNA polymerase activity"/>
    <property type="evidence" value="ECO:0007669"/>
    <property type="project" value="UniProtKB-UniRule"/>
</dbReference>
<keyword evidence="5 7" id="KW-0694">RNA-binding</keyword>
<dbReference type="EMBL" id="CP045871">
    <property type="protein sequence ID" value="QGG81067.1"/>
    <property type="molecule type" value="Genomic_DNA"/>
</dbReference>
<feature type="region of interest" description="Disordered" evidence="9">
    <location>
        <begin position="403"/>
        <end position="424"/>
    </location>
</feature>
<keyword evidence="1 7" id="KW-0507">mRNA processing</keyword>
<comment type="catalytic activity">
    <reaction evidence="7">
        <text>RNA(n) + ATP = RNA(n)-3'-adenine ribonucleotide + diphosphate</text>
        <dbReference type="Rhea" id="RHEA:11332"/>
        <dbReference type="Rhea" id="RHEA-COMP:14527"/>
        <dbReference type="Rhea" id="RHEA-COMP:17347"/>
        <dbReference type="ChEBI" id="CHEBI:30616"/>
        <dbReference type="ChEBI" id="CHEBI:33019"/>
        <dbReference type="ChEBI" id="CHEBI:140395"/>
        <dbReference type="ChEBI" id="CHEBI:173115"/>
        <dbReference type="EC" id="2.7.7.19"/>
    </reaction>
</comment>
<dbReference type="InterPro" id="IPR043519">
    <property type="entry name" value="NT_sf"/>
</dbReference>
<evidence type="ECO:0000313" key="13">
    <source>
        <dbReference type="EMBL" id="QGG81067.1"/>
    </source>
</evidence>
<evidence type="ECO:0000256" key="5">
    <source>
        <dbReference type="ARBA" id="ARBA00022884"/>
    </source>
</evidence>
<dbReference type="PANTHER" id="PTHR43051">
    <property type="entry name" value="POLYNUCLEOTIDE ADENYLYLTRANSFERASE FAMILY PROTEIN"/>
    <property type="match status" value="1"/>
</dbReference>
<dbReference type="EC" id="2.7.7.19" evidence="7"/>
<dbReference type="GO" id="GO:0003723">
    <property type="term" value="F:RNA binding"/>
    <property type="evidence" value="ECO:0007669"/>
    <property type="project" value="UniProtKB-UniRule"/>
</dbReference>
<evidence type="ECO:0000256" key="3">
    <source>
        <dbReference type="ARBA" id="ARBA00022741"/>
    </source>
</evidence>
<comment type="similarity">
    <text evidence="7 8">Belongs to the tRNA nucleotidyltransferase/poly(A) polymerase family.</text>
</comment>
<keyword evidence="14" id="KW-1185">Reference proteome</keyword>
<evidence type="ECO:0000259" key="12">
    <source>
        <dbReference type="Pfam" id="PF12627"/>
    </source>
</evidence>
<gene>
    <name evidence="7 13" type="primary">pcnB</name>
    <name evidence="13" type="ORF">GH975_11030</name>
</gene>
<evidence type="ECO:0000259" key="11">
    <source>
        <dbReference type="Pfam" id="PF12626"/>
    </source>
</evidence>